<keyword evidence="3" id="KW-1185">Reference proteome</keyword>
<organism evidence="2 3">
    <name type="scientific">Clonorchis sinensis</name>
    <name type="common">Chinese liver fluke</name>
    <dbReference type="NCBI Taxonomy" id="79923"/>
    <lineage>
        <taxon>Eukaryota</taxon>
        <taxon>Metazoa</taxon>
        <taxon>Spiralia</taxon>
        <taxon>Lophotrochozoa</taxon>
        <taxon>Platyhelminthes</taxon>
        <taxon>Trematoda</taxon>
        <taxon>Digenea</taxon>
        <taxon>Opisthorchiida</taxon>
        <taxon>Opisthorchiata</taxon>
        <taxon>Opisthorchiidae</taxon>
        <taxon>Clonorchis</taxon>
    </lineage>
</organism>
<comment type="caution">
    <text evidence="2">The sequence shown here is derived from an EMBL/GenBank/DDBJ whole genome shotgun (WGS) entry which is preliminary data.</text>
</comment>
<reference evidence="2 3" key="2">
    <citation type="journal article" date="2021" name="Genomics">
        <title>High-quality reference genome for Clonorchis sinensis.</title>
        <authorList>
            <person name="Young N.D."/>
            <person name="Stroehlein A.J."/>
            <person name="Kinkar L."/>
            <person name="Wang T."/>
            <person name="Sohn W.M."/>
            <person name="Chang B.C.H."/>
            <person name="Kaur P."/>
            <person name="Weisz D."/>
            <person name="Dudchenko O."/>
            <person name="Aiden E.L."/>
            <person name="Korhonen P.K."/>
            <person name="Gasser R.B."/>
        </authorList>
    </citation>
    <scope>NUCLEOTIDE SEQUENCE [LARGE SCALE GENOMIC DNA]</scope>
    <source>
        <strain evidence="2">Cs-k2</strain>
    </source>
</reference>
<dbReference type="EMBL" id="NIRI02000056">
    <property type="protein sequence ID" value="KAG5444348.1"/>
    <property type="molecule type" value="Genomic_DNA"/>
</dbReference>
<evidence type="ECO:0000313" key="3">
    <source>
        <dbReference type="Proteomes" id="UP000286415"/>
    </source>
</evidence>
<reference evidence="2 3" key="1">
    <citation type="journal article" date="2018" name="Biotechnol. Adv.">
        <title>Improved genomic resources and new bioinformatic workflow for the carcinogenic parasite Clonorchis sinensis: Biotechnological implications.</title>
        <authorList>
            <person name="Wang D."/>
            <person name="Korhonen P.K."/>
            <person name="Gasser R.B."/>
            <person name="Young N.D."/>
        </authorList>
    </citation>
    <scope>NUCLEOTIDE SEQUENCE [LARGE SCALE GENOMIC DNA]</scope>
    <source>
        <strain evidence="2">Cs-k2</strain>
    </source>
</reference>
<protein>
    <submittedName>
        <fullName evidence="2">Uncharacterized protein</fullName>
    </submittedName>
</protein>
<dbReference type="Proteomes" id="UP000286415">
    <property type="component" value="Unassembled WGS sequence"/>
</dbReference>
<evidence type="ECO:0000313" key="2">
    <source>
        <dbReference type="EMBL" id="KAG5444348.1"/>
    </source>
</evidence>
<sequence length="169" mass="18291">MQYLTCRIICVHAARAPVPSDIISSYTRYNMTDTILGTMGQTNTDSAARTASEVRSSTHAGKPLAQNTSLSSNSTTAVSFIGTWRRRLFSPHQRNCVVGGKSYIEEDMKKKTSATDIRLMGSDATQTPSCSYAAVANGATNNQDLRPHASTSTNMRNPSQRQGIPVNTT</sequence>
<feature type="region of interest" description="Disordered" evidence="1">
    <location>
        <begin position="40"/>
        <end position="70"/>
    </location>
</feature>
<feature type="region of interest" description="Disordered" evidence="1">
    <location>
        <begin position="139"/>
        <end position="169"/>
    </location>
</feature>
<gene>
    <name evidence="2" type="ORF">CSKR_202985</name>
</gene>
<name>A0A8T1M5U8_CLOSI</name>
<accession>A0A8T1M5U8</accession>
<evidence type="ECO:0000256" key="1">
    <source>
        <dbReference type="SAM" id="MobiDB-lite"/>
    </source>
</evidence>
<dbReference type="AlphaFoldDB" id="A0A8T1M5U8"/>
<proteinExistence type="predicted"/>